<dbReference type="Proteomes" id="UP001065613">
    <property type="component" value="Chromosome"/>
</dbReference>
<dbReference type="GO" id="GO:0046872">
    <property type="term" value="F:metal ion binding"/>
    <property type="evidence" value="ECO:0007669"/>
    <property type="project" value="UniProtKB-KW"/>
</dbReference>
<evidence type="ECO:0000256" key="5">
    <source>
        <dbReference type="ARBA" id="ARBA00022670"/>
    </source>
</evidence>
<keyword evidence="11" id="KW-0482">Metalloprotease</keyword>
<dbReference type="PANTHER" id="PTHR35864">
    <property type="entry name" value="ZINC METALLOPROTEASE MJ0611-RELATED"/>
    <property type="match status" value="1"/>
</dbReference>
<keyword evidence="12 13" id="KW-0472">Membrane</keyword>
<dbReference type="InterPro" id="IPR008915">
    <property type="entry name" value="Peptidase_M50"/>
</dbReference>
<keyword evidence="7" id="KW-0479">Metal-binding</keyword>
<dbReference type="InterPro" id="IPR044537">
    <property type="entry name" value="Rip2-like"/>
</dbReference>
<evidence type="ECO:0000256" key="6">
    <source>
        <dbReference type="ARBA" id="ARBA00022692"/>
    </source>
</evidence>
<feature type="transmembrane region" description="Helical" evidence="13">
    <location>
        <begin position="54"/>
        <end position="75"/>
    </location>
</feature>
<keyword evidence="8" id="KW-0378">Hydrolase</keyword>
<dbReference type="PANTHER" id="PTHR35864:SF1">
    <property type="entry name" value="ZINC METALLOPROTEASE YWHC-RELATED"/>
    <property type="match status" value="1"/>
</dbReference>
<evidence type="ECO:0000256" key="3">
    <source>
        <dbReference type="ARBA" id="ARBA00007931"/>
    </source>
</evidence>
<dbReference type="GO" id="GO:0008237">
    <property type="term" value="F:metallopeptidase activity"/>
    <property type="evidence" value="ECO:0007669"/>
    <property type="project" value="UniProtKB-KW"/>
</dbReference>
<feature type="transmembrane region" description="Helical" evidence="13">
    <location>
        <begin position="119"/>
        <end position="140"/>
    </location>
</feature>
<evidence type="ECO:0000256" key="2">
    <source>
        <dbReference type="ARBA" id="ARBA00004651"/>
    </source>
</evidence>
<evidence type="ECO:0000256" key="9">
    <source>
        <dbReference type="ARBA" id="ARBA00022833"/>
    </source>
</evidence>
<gene>
    <name evidence="15" type="ORF">KA717_18675</name>
</gene>
<dbReference type="KEGG" id="wna:KA717_18675"/>
<evidence type="ECO:0000256" key="11">
    <source>
        <dbReference type="ARBA" id="ARBA00023049"/>
    </source>
</evidence>
<proteinExistence type="inferred from homology"/>
<keyword evidence="6 13" id="KW-0812">Transmembrane</keyword>
<dbReference type="Pfam" id="PF02163">
    <property type="entry name" value="Peptidase_M50"/>
    <property type="match status" value="1"/>
</dbReference>
<feature type="transmembrane region" description="Helical" evidence="13">
    <location>
        <begin position="12"/>
        <end position="34"/>
    </location>
</feature>
<evidence type="ECO:0000256" key="10">
    <source>
        <dbReference type="ARBA" id="ARBA00022989"/>
    </source>
</evidence>
<dbReference type="EMBL" id="CP073041">
    <property type="protein sequence ID" value="UXE64322.1"/>
    <property type="molecule type" value="Genomic_DNA"/>
</dbReference>
<keyword evidence="9" id="KW-0862">Zinc</keyword>
<dbReference type="GO" id="GO:0005886">
    <property type="term" value="C:plasma membrane"/>
    <property type="evidence" value="ECO:0007669"/>
    <property type="project" value="UniProtKB-SubCell"/>
</dbReference>
<feature type="domain" description="Peptidase M50" evidence="14">
    <location>
        <begin position="117"/>
        <end position="160"/>
    </location>
</feature>
<evidence type="ECO:0000256" key="7">
    <source>
        <dbReference type="ARBA" id="ARBA00022723"/>
    </source>
</evidence>
<evidence type="ECO:0000313" key="15">
    <source>
        <dbReference type="EMBL" id="UXE64322.1"/>
    </source>
</evidence>
<reference evidence="15" key="1">
    <citation type="submission" date="2021-04" db="EMBL/GenBank/DDBJ databases">
        <title>Genome sequence of Woronichinia naegeliana from Washington state freshwater lake bloom.</title>
        <authorList>
            <person name="Dreher T.W."/>
        </authorList>
    </citation>
    <scope>NUCLEOTIDE SEQUENCE</scope>
    <source>
        <strain evidence="15">WA131</strain>
    </source>
</reference>
<dbReference type="InterPro" id="IPR052348">
    <property type="entry name" value="Metallopeptidase_M50B"/>
</dbReference>
<evidence type="ECO:0000256" key="1">
    <source>
        <dbReference type="ARBA" id="ARBA00001947"/>
    </source>
</evidence>
<keyword evidence="10 13" id="KW-1133">Transmembrane helix</keyword>
<feature type="transmembrane region" description="Helical" evidence="13">
    <location>
        <begin position="87"/>
        <end position="113"/>
    </location>
</feature>
<name>A0A977L2H5_9CYAN</name>
<keyword evidence="4" id="KW-1003">Cell membrane</keyword>
<feature type="transmembrane region" description="Helical" evidence="13">
    <location>
        <begin position="161"/>
        <end position="181"/>
    </location>
</feature>
<dbReference type="GO" id="GO:0006508">
    <property type="term" value="P:proteolysis"/>
    <property type="evidence" value="ECO:0007669"/>
    <property type="project" value="UniProtKB-KW"/>
</dbReference>
<evidence type="ECO:0000256" key="4">
    <source>
        <dbReference type="ARBA" id="ARBA00022475"/>
    </source>
</evidence>
<evidence type="ECO:0000256" key="8">
    <source>
        <dbReference type="ARBA" id="ARBA00022801"/>
    </source>
</evidence>
<evidence type="ECO:0000256" key="12">
    <source>
        <dbReference type="ARBA" id="ARBA00023136"/>
    </source>
</evidence>
<evidence type="ECO:0000259" key="14">
    <source>
        <dbReference type="Pfam" id="PF02163"/>
    </source>
</evidence>
<sequence length="183" mass="19938">MFIKLALQDSFFYFIAVFTLIGSIVLHELAHGVVAISQGDDTPHETGHITLNPIVHMGAVSLCCAFVFGAAWGMMPINADNFKHGRLGRAIVALAGPLTNLAIALQCCLYLKKSTYFDSIVQVLVIVALINFLIGFLNLLPLPGLDGFRILSLIFSDLKRISCHPLTFFANLFLLGLLPTFSS</sequence>
<comment type="subcellular location">
    <subcellularLocation>
        <location evidence="2">Cell membrane</location>
        <topology evidence="2">Multi-pass membrane protein</topology>
    </subcellularLocation>
</comment>
<keyword evidence="5 15" id="KW-0645">Protease</keyword>
<comment type="cofactor">
    <cofactor evidence="1">
        <name>Zn(2+)</name>
        <dbReference type="ChEBI" id="CHEBI:29105"/>
    </cofactor>
</comment>
<organism evidence="15">
    <name type="scientific">Woronichinia naegeliana WA131</name>
    <dbReference type="NCBI Taxonomy" id="2824559"/>
    <lineage>
        <taxon>Bacteria</taxon>
        <taxon>Bacillati</taxon>
        <taxon>Cyanobacteriota</taxon>
        <taxon>Cyanophyceae</taxon>
        <taxon>Synechococcales</taxon>
        <taxon>Coelosphaeriaceae</taxon>
        <taxon>Woronichinia</taxon>
    </lineage>
</organism>
<protein>
    <submittedName>
        <fullName evidence="15">Site-2 protease family protein</fullName>
    </submittedName>
</protein>
<evidence type="ECO:0000256" key="13">
    <source>
        <dbReference type="SAM" id="Phobius"/>
    </source>
</evidence>
<accession>A0A977L2H5</accession>
<comment type="similarity">
    <text evidence="3">Belongs to the peptidase M50B family.</text>
</comment>
<dbReference type="CDD" id="cd06158">
    <property type="entry name" value="S2P-M50_like_1"/>
    <property type="match status" value="1"/>
</dbReference>
<dbReference type="AlphaFoldDB" id="A0A977L2H5"/>